<evidence type="ECO:0000313" key="8">
    <source>
        <dbReference type="EMBL" id="MBT1696278.1"/>
    </source>
</evidence>
<evidence type="ECO:0000256" key="7">
    <source>
        <dbReference type="SAM" id="Phobius"/>
    </source>
</evidence>
<evidence type="ECO:0000256" key="4">
    <source>
        <dbReference type="ARBA" id="ARBA00022692"/>
    </source>
</evidence>
<gene>
    <name evidence="8" type="ORF">KK083_05290</name>
</gene>
<keyword evidence="9" id="KW-1185">Reference proteome</keyword>
<name>A0AAP2GLW3_9BACT</name>
<evidence type="ECO:0000256" key="1">
    <source>
        <dbReference type="ARBA" id="ARBA00004651"/>
    </source>
</evidence>
<evidence type="ECO:0000256" key="5">
    <source>
        <dbReference type="ARBA" id="ARBA00022989"/>
    </source>
</evidence>
<dbReference type="InterPro" id="IPR032808">
    <property type="entry name" value="DoxX"/>
</dbReference>
<keyword evidence="5 7" id="KW-1133">Transmembrane helix</keyword>
<dbReference type="Pfam" id="PF07681">
    <property type="entry name" value="DoxX"/>
    <property type="match status" value="1"/>
</dbReference>
<dbReference type="AlphaFoldDB" id="A0AAP2GLW3"/>
<comment type="subcellular location">
    <subcellularLocation>
        <location evidence="1">Cell membrane</location>
        <topology evidence="1">Multi-pass membrane protein</topology>
    </subcellularLocation>
</comment>
<protein>
    <submittedName>
        <fullName evidence="8">DoxX family protein</fullName>
    </submittedName>
</protein>
<feature type="transmembrane region" description="Helical" evidence="7">
    <location>
        <begin position="117"/>
        <end position="139"/>
    </location>
</feature>
<keyword evidence="3" id="KW-1003">Cell membrane</keyword>
<dbReference type="RefSeq" id="WP_254161448.1">
    <property type="nucleotide sequence ID" value="NZ_JAHESF010000004.1"/>
</dbReference>
<organism evidence="8 9">
    <name type="scientific">Chryseosolibacter histidini</name>
    <dbReference type="NCBI Taxonomy" id="2782349"/>
    <lineage>
        <taxon>Bacteria</taxon>
        <taxon>Pseudomonadati</taxon>
        <taxon>Bacteroidota</taxon>
        <taxon>Cytophagia</taxon>
        <taxon>Cytophagales</taxon>
        <taxon>Chryseotaleaceae</taxon>
        <taxon>Chryseosolibacter</taxon>
    </lineage>
</organism>
<keyword evidence="6 7" id="KW-0472">Membrane</keyword>
<comment type="caution">
    <text evidence="8">The sequence shown here is derived from an EMBL/GenBank/DDBJ whole genome shotgun (WGS) entry which is preliminary data.</text>
</comment>
<feature type="transmembrane region" description="Helical" evidence="7">
    <location>
        <begin position="45"/>
        <end position="65"/>
    </location>
</feature>
<evidence type="ECO:0000256" key="2">
    <source>
        <dbReference type="ARBA" id="ARBA00006679"/>
    </source>
</evidence>
<keyword evidence="4 7" id="KW-0812">Transmembrane</keyword>
<dbReference type="PANTHER" id="PTHR33452">
    <property type="entry name" value="OXIDOREDUCTASE CATD-RELATED"/>
    <property type="match status" value="1"/>
</dbReference>
<dbReference type="EMBL" id="JAHESF010000004">
    <property type="protein sequence ID" value="MBT1696278.1"/>
    <property type="molecule type" value="Genomic_DNA"/>
</dbReference>
<dbReference type="Proteomes" id="UP001319200">
    <property type="component" value="Unassembled WGS sequence"/>
</dbReference>
<feature type="transmembrane region" description="Helical" evidence="7">
    <location>
        <begin position="12"/>
        <end position="30"/>
    </location>
</feature>
<feature type="transmembrane region" description="Helical" evidence="7">
    <location>
        <begin position="72"/>
        <end position="97"/>
    </location>
</feature>
<sequence>MKSLFTQHKTDLTLLIIRIMLGVVIFPHGAQKLLGWFGGFGFEGTMHYFTDTVGVPYVIGLLVILGESLGALALALGLFGRFMGAGMFIIMLGAMYFDHAQNGFFMNWFGNRTGGEGFEFDLLTFGLSLAIIINGSGAFSIDRFLFKSQPVPAPGLTSF</sequence>
<reference evidence="8 9" key="1">
    <citation type="submission" date="2021-05" db="EMBL/GenBank/DDBJ databases">
        <title>A Polyphasic approach of four new species of the genus Ohtaekwangia: Ohtaekwangia histidinii sp. nov., Ohtaekwangia cretensis sp. nov., Ohtaekwangia indiensis sp. nov., Ohtaekwangia reichenbachii sp. nov. from diverse environment.</title>
        <authorList>
            <person name="Octaviana S."/>
        </authorList>
    </citation>
    <scope>NUCLEOTIDE SEQUENCE [LARGE SCALE GENOMIC DNA]</scope>
    <source>
        <strain evidence="8 9">PWU4</strain>
    </source>
</reference>
<dbReference type="PANTHER" id="PTHR33452:SF1">
    <property type="entry name" value="INNER MEMBRANE PROTEIN YPHA-RELATED"/>
    <property type="match status" value="1"/>
</dbReference>
<evidence type="ECO:0000256" key="6">
    <source>
        <dbReference type="ARBA" id="ARBA00023136"/>
    </source>
</evidence>
<accession>A0AAP2GLW3</accession>
<proteinExistence type="inferred from homology"/>
<evidence type="ECO:0000256" key="3">
    <source>
        <dbReference type="ARBA" id="ARBA00022475"/>
    </source>
</evidence>
<dbReference type="GO" id="GO:0005886">
    <property type="term" value="C:plasma membrane"/>
    <property type="evidence" value="ECO:0007669"/>
    <property type="project" value="UniProtKB-SubCell"/>
</dbReference>
<dbReference type="InterPro" id="IPR051907">
    <property type="entry name" value="DoxX-like_oxidoreductase"/>
</dbReference>
<comment type="similarity">
    <text evidence="2">Belongs to the DoxX family.</text>
</comment>
<evidence type="ECO:0000313" key="9">
    <source>
        <dbReference type="Proteomes" id="UP001319200"/>
    </source>
</evidence>